<accession>A0A8J5CLS9</accession>
<feature type="compositionally biased region" description="Polar residues" evidence="5">
    <location>
        <begin position="179"/>
        <end position="192"/>
    </location>
</feature>
<dbReference type="AlphaFoldDB" id="A0A8J5CLS9"/>
<reference evidence="8" key="1">
    <citation type="submission" date="2020-07" db="EMBL/GenBank/DDBJ databases">
        <title>The High-quality genome of the commercially important snow crab, Chionoecetes opilio.</title>
        <authorList>
            <person name="Jeong J.-H."/>
            <person name="Ryu S."/>
        </authorList>
    </citation>
    <scope>NUCLEOTIDE SEQUENCE</scope>
    <source>
        <strain evidence="8">MADBK_172401_WGS</strain>
        <tissue evidence="8">Digestive gland</tissue>
    </source>
</reference>
<evidence type="ECO:0000256" key="2">
    <source>
        <dbReference type="ARBA" id="ARBA00022692"/>
    </source>
</evidence>
<dbReference type="InterPro" id="IPR000535">
    <property type="entry name" value="MSP_dom"/>
</dbReference>
<comment type="caution">
    <text evidence="8">The sequence shown here is derived from an EMBL/GenBank/DDBJ whole genome shotgun (WGS) entry which is preliminary data.</text>
</comment>
<dbReference type="PANTHER" id="PTHR34441:SF1">
    <property type="entry name" value="MOTILE SPERM DOMAIN-CONTAINING 1"/>
    <property type="match status" value="1"/>
</dbReference>
<evidence type="ECO:0000313" key="9">
    <source>
        <dbReference type="Proteomes" id="UP000770661"/>
    </source>
</evidence>
<dbReference type="Pfam" id="PF00635">
    <property type="entry name" value="Motile_Sperm"/>
    <property type="match status" value="1"/>
</dbReference>
<gene>
    <name evidence="8" type="primary">Mospd1</name>
    <name evidence="8" type="ORF">GWK47_012655</name>
</gene>
<proteinExistence type="predicted"/>
<dbReference type="InterPro" id="IPR013783">
    <property type="entry name" value="Ig-like_fold"/>
</dbReference>
<feature type="transmembrane region" description="Helical" evidence="6">
    <location>
        <begin position="228"/>
        <end position="249"/>
    </location>
</feature>
<feature type="region of interest" description="Disordered" evidence="5">
    <location>
        <begin position="175"/>
        <end position="196"/>
    </location>
</feature>
<evidence type="ECO:0000313" key="8">
    <source>
        <dbReference type="EMBL" id="KAG0715140.1"/>
    </source>
</evidence>
<dbReference type="EMBL" id="JACEEZ010019986">
    <property type="protein sequence ID" value="KAG0715140.1"/>
    <property type="molecule type" value="Genomic_DNA"/>
</dbReference>
<keyword evidence="9" id="KW-1185">Reference proteome</keyword>
<dbReference type="GO" id="GO:0016020">
    <property type="term" value="C:membrane"/>
    <property type="evidence" value="ECO:0007669"/>
    <property type="project" value="UniProtKB-SubCell"/>
</dbReference>
<keyword evidence="3 6" id="KW-1133">Transmembrane helix</keyword>
<keyword evidence="4 6" id="KW-0472">Membrane</keyword>
<dbReference type="Gene3D" id="2.60.40.10">
    <property type="entry name" value="Immunoglobulins"/>
    <property type="match status" value="1"/>
</dbReference>
<dbReference type="PROSITE" id="PS50202">
    <property type="entry name" value="MSP"/>
    <property type="match status" value="1"/>
</dbReference>
<dbReference type="InterPro" id="IPR039283">
    <property type="entry name" value="MOSPD1/3"/>
</dbReference>
<feature type="transmembrane region" description="Helical" evidence="6">
    <location>
        <begin position="269"/>
        <end position="287"/>
    </location>
</feature>
<evidence type="ECO:0000259" key="7">
    <source>
        <dbReference type="PROSITE" id="PS50202"/>
    </source>
</evidence>
<evidence type="ECO:0000256" key="5">
    <source>
        <dbReference type="SAM" id="MobiDB-lite"/>
    </source>
</evidence>
<dbReference type="GO" id="GO:0005737">
    <property type="term" value="C:cytoplasm"/>
    <property type="evidence" value="ECO:0007669"/>
    <property type="project" value="TreeGrafter"/>
</dbReference>
<evidence type="ECO:0000256" key="3">
    <source>
        <dbReference type="ARBA" id="ARBA00022989"/>
    </source>
</evidence>
<protein>
    <submittedName>
        <fullName evidence="8">Motile sperm domain-containing protein 1</fullName>
    </submittedName>
</protein>
<organism evidence="8 9">
    <name type="scientific">Chionoecetes opilio</name>
    <name type="common">Atlantic snow crab</name>
    <name type="synonym">Cancer opilio</name>
    <dbReference type="NCBI Taxonomy" id="41210"/>
    <lineage>
        <taxon>Eukaryota</taxon>
        <taxon>Metazoa</taxon>
        <taxon>Ecdysozoa</taxon>
        <taxon>Arthropoda</taxon>
        <taxon>Crustacea</taxon>
        <taxon>Multicrustacea</taxon>
        <taxon>Malacostraca</taxon>
        <taxon>Eumalacostraca</taxon>
        <taxon>Eucarida</taxon>
        <taxon>Decapoda</taxon>
        <taxon>Pleocyemata</taxon>
        <taxon>Brachyura</taxon>
        <taxon>Eubrachyura</taxon>
        <taxon>Majoidea</taxon>
        <taxon>Majidae</taxon>
        <taxon>Chionoecetes</taxon>
    </lineage>
</organism>
<evidence type="ECO:0000256" key="4">
    <source>
        <dbReference type="ARBA" id="ARBA00023136"/>
    </source>
</evidence>
<evidence type="ECO:0000256" key="1">
    <source>
        <dbReference type="ARBA" id="ARBA00004141"/>
    </source>
</evidence>
<name>A0A8J5CLS9_CHIOP</name>
<dbReference type="PANTHER" id="PTHR34441">
    <property type="entry name" value="MOTILE SPERM DOMAIN-CONTAINING PROTEIN 1"/>
    <property type="match status" value="1"/>
</dbReference>
<dbReference type="InterPro" id="IPR008962">
    <property type="entry name" value="PapD-like_sf"/>
</dbReference>
<feature type="domain" description="MSP" evidence="7">
    <location>
        <begin position="67"/>
        <end position="199"/>
    </location>
</feature>
<dbReference type="OrthoDB" id="10022288at2759"/>
<dbReference type="Proteomes" id="UP000770661">
    <property type="component" value="Unassembled WGS sequence"/>
</dbReference>
<comment type="subcellular location">
    <subcellularLocation>
        <location evidence="1">Membrane</location>
        <topology evidence="1">Multi-pass membrane protein</topology>
    </subcellularLocation>
</comment>
<evidence type="ECO:0000256" key="6">
    <source>
        <dbReference type="SAM" id="Phobius"/>
    </source>
</evidence>
<dbReference type="SUPFAM" id="SSF49354">
    <property type="entry name" value="PapD-like"/>
    <property type="match status" value="1"/>
</dbReference>
<keyword evidence="2 6" id="KW-0812">Transmembrane</keyword>
<sequence>MTCVTLLTPSASLPQYEIVAALLARSHDLTARRLSHIPQPYQFFAPARGHPSPETPVAEKKMPLQGNVVMQPSGLEGRIPVFVFPQSLTFYVGDHNTHKQILTLYNPYEFRIAFTVLSNNPICFDVEPANGVVYAKCSIDIVVTRSSLSLNDARQGDCMRVMIYEEGTKQILGKKDIPSTLQAGTPSPASRSDTGKFESVRGQLGASVGDTQDPKAGSTPQQQPFGHVYNGPSLILVSCAVVCLVGLLMPTLGEEEEATGVPPYMHLSSNIKIVLAYVLGLLTYAILKPM</sequence>